<dbReference type="EMBL" id="JANPWB010000013">
    <property type="protein sequence ID" value="KAJ1103233.1"/>
    <property type="molecule type" value="Genomic_DNA"/>
</dbReference>
<name>A0AAV7MMP0_PLEWA</name>
<gene>
    <name evidence="1" type="ORF">NDU88_000660</name>
</gene>
<evidence type="ECO:0000313" key="1">
    <source>
        <dbReference type="EMBL" id="KAJ1103233.1"/>
    </source>
</evidence>
<dbReference type="AlphaFoldDB" id="A0AAV7MMP0"/>
<sequence length="73" mass="8239">MCRHQRCENIYNRELVGGSAHDELEKNSERIRASFYSNKSAPPAPKTLLGYSNANVEKCRSAEALPGYLERPN</sequence>
<dbReference type="Proteomes" id="UP001066276">
    <property type="component" value="Chromosome 9"/>
</dbReference>
<protein>
    <submittedName>
        <fullName evidence="1">Uncharacterized protein</fullName>
    </submittedName>
</protein>
<reference evidence="1" key="1">
    <citation type="journal article" date="2022" name="bioRxiv">
        <title>Sequencing and chromosome-scale assembly of the giantPleurodeles waltlgenome.</title>
        <authorList>
            <person name="Brown T."/>
            <person name="Elewa A."/>
            <person name="Iarovenko S."/>
            <person name="Subramanian E."/>
            <person name="Araus A.J."/>
            <person name="Petzold A."/>
            <person name="Susuki M."/>
            <person name="Suzuki K.-i.T."/>
            <person name="Hayashi T."/>
            <person name="Toyoda A."/>
            <person name="Oliveira C."/>
            <person name="Osipova E."/>
            <person name="Leigh N.D."/>
            <person name="Simon A."/>
            <person name="Yun M.H."/>
        </authorList>
    </citation>
    <scope>NUCLEOTIDE SEQUENCE</scope>
    <source>
        <strain evidence="1">20211129_DDA</strain>
        <tissue evidence="1">Liver</tissue>
    </source>
</reference>
<keyword evidence="2" id="KW-1185">Reference proteome</keyword>
<comment type="caution">
    <text evidence="1">The sequence shown here is derived from an EMBL/GenBank/DDBJ whole genome shotgun (WGS) entry which is preliminary data.</text>
</comment>
<accession>A0AAV7MMP0</accession>
<organism evidence="1 2">
    <name type="scientific">Pleurodeles waltl</name>
    <name type="common">Iberian ribbed newt</name>
    <dbReference type="NCBI Taxonomy" id="8319"/>
    <lineage>
        <taxon>Eukaryota</taxon>
        <taxon>Metazoa</taxon>
        <taxon>Chordata</taxon>
        <taxon>Craniata</taxon>
        <taxon>Vertebrata</taxon>
        <taxon>Euteleostomi</taxon>
        <taxon>Amphibia</taxon>
        <taxon>Batrachia</taxon>
        <taxon>Caudata</taxon>
        <taxon>Salamandroidea</taxon>
        <taxon>Salamandridae</taxon>
        <taxon>Pleurodelinae</taxon>
        <taxon>Pleurodeles</taxon>
    </lineage>
</organism>
<evidence type="ECO:0000313" key="2">
    <source>
        <dbReference type="Proteomes" id="UP001066276"/>
    </source>
</evidence>
<proteinExistence type="predicted"/>